<dbReference type="OrthoDB" id="2684236at2759"/>
<evidence type="ECO:0000313" key="3">
    <source>
        <dbReference type="Proteomes" id="UP000076727"/>
    </source>
</evidence>
<evidence type="ECO:0000313" key="2">
    <source>
        <dbReference type="EMBL" id="KZT69341.1"/>
    </source>
</evidence>
<dbReference type="AlphaFoldDB" id="A0A165QE95"/>
<dbReference type="EMBL" id="KV429059">
    <property type="protein sequence ID" value="KZT69341.1"/>
    <property type="molecule type" value="Genomic_DNA"/>
</dbReference>
<keyword evidence="3" id="KW-1185">Reference proteome</keyword>
<reference evidence="2 3" key="1">
    <citation type="journal article" date="2016" name="Mol. Biol. Evol.">
        <title>Comparative Genomics of Early-Diverging Mushroom-Forming Fungi Provides Insights into the Origins of Lignocellulose Decay Capabilities.</title>
        <authorList>
            <person name="Nagy L.G."/>
            <person name="Riley R."/>
            <person name="Tritt A."/>
            <person name="Adam C."/>
            <person name="Daum C."/>
            <person name="Floudas D."/>
            <person name="Sun H."/>
            <person name="Yadav J.S."/>
            <person name="Pangilinan J."/>
            <person name="Larsson K.H."/>
            <person name="Matsuura K."/>
            <person name="Barry K."/>
            <person name="Labutti K."/>
            <person name="Kuo R."/>
            <person name="Ohm R.A."/>
            <person name="Bhattacharya S.S."/>
            <person name="Shirouzu T."/>
            <person name="Yoshinaga Y."/>
            <person name="Martin F.M."/>
            <person name="Grigoriev I.V."/>
            <person name="Hibbett D.S."/>
        </authorList>
    </citation>
    <scope>NUCLEOTIDE SEQUENCE [LARGE SCALE GENOMIC DNA]</scope>
    <source>
        <strain evidence="2 3">L-15889</strain>
    </source>
</reference>
<accession>A0A165QE95</accession>
<dbReference type="PANTHER" id="PTHR34365">
    <property type="entry name" value="ENOLASE (DUF1399)"/>
    <property type="match status" value="1"/>
</dbReference>
<feature type="region of interest" description="Disordered" evidence="1">
    <location>
        <begin position="144"/>
        <end position="191"/>
    </location>
</feature>
<protein>
    <submittedName>
        <fullName evidence="2">Uncharacterized protein</fullName>
    </submittedName>
</protein>
<feature type="compositionally biased region" description="Basic and acidic residues" evidence="1">
    <location>
        <begin position="21"/>
        <end position="36"/>
    </location>
</feature>
<organism evidence="2 3">
    <name type="scientific">Daedalea quercina L-15889</name>
    <dbReference type="NCBI Taxonomy" id="1314783"/>
    <lineage>
        <taxon>Eukaryota</taxon>
        <taxon>Fungi</taxon>
        <taxon>Dikarya</taxon>
        <taxon>Basidiomycota</taxon>
        <taxon>Agaricomycotina</taxon>
        <taxon>Agaricomycetes</taxon>
        <taxon>Polyporales</taxon>
        <taxon>Fomitopsis</taxon>
    </lineage>
</organism>
<evidence type="ECO:0000256" key="1">
    <source>
        <dbReference type="SAM" id="MobiDB-lite"/>
    </source>
</evidence>
<dbReference type="Proteomes" id="UP000076727">
    <property type="component" value="Unassembled WGS sequence"/>
</dbReference>
<gene>
    <name evidence="2" type="ORF">DAEQUDRAFT_726929</name>
</gene>
<dbReference type="Pfam" id="PF07173">
    <property type="entry name" value="GRDP-like"/>
    <property type="match status" value="1"/>
</dbReference>
<feature type="compositionally biased region" description="Basic and acidic residues" evidence="1">
    <location>
        <begin position="697"/>
        <end position="716"/>
    </location>
</feature>
<feature type="region of interest" description="Disordered" evidence="1">
    <location>
        <begin position="689"/>
        <end position="716"/>
    </location>
</feature>
<name>A0A165QE95_9APHY</name>
<sequence length="783" mass="88014">MSAQSPTDTEEPPPPYSAEDPSTRQDDQSISDRSEHPIASFNTRSVAPSASVVISIQDEMEVTLQQEGLGDESAIPNVAESDIHAHWPPSQLEPVSRTQHGSELILSNPETPPYSPPCVETPANHLDTLRPPTAVALQIIPISSSNSSPQLTPRRPPNAHSISAPDLSAWPSSTDSTMTSSSSAESAGKQDRYKIGSHKITESLVDLEHIKAHLNLLGAFRNMRNRVEDCPDTSLPEVAQFLDGSQRWAWFVGLALERFHRWVKNVKQMELATWITDEIPPLDVMMIWHAYMLNPIWYAEDCDRIPLLRTLKSFDAYFIPALMLMGEIKDYEPSEQRILSWFEQTDTAFDAILSMQFLLHRNVRCPGCGRTNDILFLTEEGTGYLQRNFRYVCICGLSITKTALALDKFVSDLVSSYRAGKVEPENCLAGCLHTRAEAQDWHHAVIIKRRIIGDPGSAFLPAFKITRGDWKKFIKERFGYSISNLPTASVARLPRTMNAYTDDRPFSVDLVAAVLRQGNFIDAMDNLGWTRPGYFDDRENEVLLTHALARYHAFLDLLSSASGPHYVPTFDIDLVWHTHQLKGNLYLKECKKLVGWYVDHDDRVEENYLLDGLDETCRAWQQRFGVPYMHCGCPLPDESVVSKLSQFTRRHGLSSSKDCAALQLPQHPGAPDATHASEHDVVRTQNRIHPASVHNEQSQRERRAQEMRRRRDRDGRRVLEGKMDVQLYRRGLTHISTSIMPVPFAVEHPGPSERWAAPCVVTFPGAFGTTGVGTCIAGINTHI</sequence>
<dbReference type="InterPro" id="IPR009836">
    <property type="entry name" value="GRDP-like"/>
</dbReference>
<proteinExistence type="predicted"/>
<feature type="region of interest" description="Disordered" evidence="1">
    <location>
        <begin position="1"/>
        <end position="47"/>
    </location>
</feature>
<dbReference type="STRING" id="1314783.A0A165QE95"/>
<dbReference type="PANTHER" id="PTHR34365:SF7">
    <property type="entry name" value="GLYCINE-RICH DOMAIN-CONTAINING PROTEIN 1"/>
    <property type="match status" value="1"/>
</dbReference>
<feature type="compositionally biased region" description="Low complexity" evidence="1">
    <location>
        <begin position="172"/>
        <end position="186"/>
    </location>
</feature>